<reference evidence="7 8" key="1">
    <citation type="journal article" date="2007" name="Nature">
        <title>Evolution of genes and genomes on the Drosophila phylogeny.</title>
        <authorList>
            <consortium name="Drosophila 12 Genomes Consortium"/>
            <person name="Clark A.G."/>
            <person name="Eisen M.B."/>
            <person name="Smith D.R."/>
            <person name="Bergman C.M."/>
            <person name="Oliver B."/>
            <person name="Markow T.A."/>
            <person name="Kaufman T.C."/>
            <person name="Kellis M."/>
            <person name="Gelbart W."/>
            <person name="Iyer V.N."/>
            <person name="Pollard D.A."/>
            <person name="Sackton T.B."/>
            <person name="Larracuente A.M."/>
            <person name="Singh N.D."/>
            <person name="Abad J.P."/>
            <person name="Abt D.N."/>
            <person name="Adryan B."/>
            <person name="Aguade M."/>
            <person name="Akashi H."/>
            <person name="Anderson W.W."/>
            <person name="Aquadro C.F."/>
            <person name="Ardell D.H."/>
            <person name="Arguello R."/>
            <person name="Artieri C.G."/>
            <person name="Barbash D.A."/>
            <person name="Barker D."/>
            <person name="Barsanti P."/>
            <person name="Batterham P."/>
            <person name="Batzoglou S."/>
            <person name="Begun D."/>
            <person name="Bhutkar A."/>
            <person name="Blanco E."/>
            <person name="Bosak S.A."/>
            <person name="Bradley R.K."/>
            <person name="Brand A.D."/>
            <person name="Brent M.R."/>
            <person name="Brooks A.N."/>
            <person name="Brown R.H."/>
            <person name="Butlin R.K."/>
            <person name="Caggese C."/>
            <person name="Calvi B.R."/>
            <person name="Bernardo de Carvalho A."/>
            <person name="Caspi A."/>
            <person name="Castrezana S."/>
            <person name="Celniker S.E."/>
            <person name="Chang J.L."/>
            <person name="Chapple C."/>
            <person name="Chatterji S."/>
            <person name="Chinwalla A."/>
            <person name="Civetta A."/>
            <person name="Clifton S.W."/>
            <person name="Comeron J.M."/>
            <person name="Costello J.C."/>
            <person name="Coyne J.A."/>
            <person name="Daub J."/>
            <person name="David R.G."/>
            <person name="Delcher A.L."/>
            <person name="Delehaunty K."/>
            <person name="Do C.B."/>
            <person name="Ebling H."/>
            <person name="Edwards K."/>
            <person name="Eickbush T."/>
            <person name="Evans J.D."/>
            <person name="Filipski A."/>
            <person name="Findeiss S."/>
            <person name="Freyhult E."/>
            <person name="Fulton L."/>
            <person name="Fulton R."/>
            <person name="Garcia A.C."/>
            <person name="Gardiner A."/>
            <person name="Garfield D.A."/>
            <person name="Garvin B.E."/>
            <person name="Gibson G."/>
            <person name="Gilbert D."/>
            <person name="Gnerre S."/>
            <person name="Godfrey J."/>
            <person name="Good R."/>
            <person name="Gotea V."/>
            <person name="Gravely B."/>
            <person name="Greenberg A.J."/>
            <person name="Griffiths-Jones S."/>
            <person name="Gross S."/>
            <person name="Guigo R."/>
            <person name="Gustafson E.A."/>
            <person name="Haerty W."/>
            <person name="Hahn M.W."/>
            <person name="Halligan D.L."/>
            <person name="Halpern A.L."/>
            <person name="Halter G.M."/>
            <person name="Han M.V."/>
            <person name="Heger A."/>
            <person name="Hillier L."/>
            <person name="Hinrichs A.S."/>
            <person name="Holmes I."/>
            <person name="Hoskins R.A."/>
            <person name="Hubisz M.J."/>
            <person name="Hultmark D."/>
            <person name="Huntley M.A."/>
            <person name="Jaffe D.B."/>
            <person name="Jagadeeshan S."/>
            <person name="Jeck W.R."/>
            <person name="Johnson J."/>
            <person name="Jones C.D."/>
            <person name="Jordan W.C."/>
            <person name="Karpen G.H."/>
            <person name="Kataoka E."/>
            <person name="Keightley P.D."/>
            <person name="Kheradpour P."/>
            <person name="Kirkness E.F."/>
            <person name="Koerich L.B."/>
            <person name="Kristiansen K."/>
            <person name="Kudrna D."/>
            <person name="Kulathinal R.J."/>
            <person name="Kumar S."/>
            <person name="Kwok R."/>
            <person name="Lander E."/>
            <person name="Langley C.H."/>
            <person name="Lapoint R."/>
            <person name="Lazzaro B.P."/>
            <person name="Lee S.J."/>
            <person name="Levesque L."/>
            <person name="Li R."/>
            <person name="Lin C.F."/>
            <person name="Lin M.F."/>
            <person name="Lindblad-Toh K."/>
            <person name="Llopart A."/>
            <person name="Long M."/>
            <person name="Low L."/>
            <person name="Lozovsky E."/>
            <person name="Lu J."/>
            <person name="Luo M."/>
            <person name="Machado C.A."/>
            <person name="Makalowski W."/>
            <person name="Marzo M."/>
            <person name="Matsuda M."/>
            <person name="Matzkin L."/>
            <person name="McAllister B."/>
            <person name="McBride C.S."/>
            <person name="McKernan B."/>
            <person name="McKernan K."/>
            <person name="Mendez-Lago M."/>
            <person name="Minx P."/>
            <person name="Mollenhauer M.U."/>
            <person name="Montooth K."/>
            <person name="Mount S.M."/>
            <person name="Mu X."/>
            <person name="Myers E."/>
            <person name="Negre B."/>
            <person name="Newfeld S."/>
            <person name="Nielsen R."/>
            <person name="Noor M.A."/>
            <person name="O'Grady P."/>
            <person name="Pachter L."/>
            <person name="Papaceit M."/>
            <person name="Parisi M.J."/>
            <person name="Parisi M."/>
            <person name="Parts L."/>
            <person name="Pedersen J.S."/>
            <person name="Pesole G."/>
            <person name="Phillippy A.M."/>
            <person name="Ponting C.P."/>
            <person name="Pop M."/>
            <person name="Porcelli D."/>
            <person name="Powell J.R."/>
            <person name="Prohaska S."/>
            <person name="Pruitt K."/>
            <person name="Puig M."/>
            <person name="Quesneville H."/>
            <person name="Ram K.R."/>
            <person name="Rand D."/>
            <person name="Rasmussen M.D."/>
            <person name="Reed L.K."/>
            <person name="Reenan R."/>
            <person name="Reily A."/>
            <person name="Remington K.A."/>
            <person name="Rieger T.T."/>
            <person name="Ritchie M.G."/>
            <person name="Robin C."/>
            <person name="Rogers Y.H."/>
            <person name="Rohde C."/>
            <person name="Rozas J."/>
            <person name="Rubenfield M.J."/>
            <person name="Ruiz A."/>
            <person name="Russo S."/>
            <person name="Salzberg S.L."/>
            <person name="Sanchez-Gracia A."/>
            <person name="Saranga D.J."/>
            <person name="Sato H."/>
            <person name="Schaeffer S.W."/>
            <person name="Schatz M.C."/>
            <person name="Schlenke T."/>
            <person name="Schwartz R."/>
            <person name="Segarra C."/>
            <person name="Singh R.S."/>
            <person name="Sirot L."/>
            <person name="Sirota M."/>
            <person name="Sisneros N.B."/>
            <person name="Smith C.D."/>
            <person name="Smith T.F."/>
            <person name="Spieth J."/>
            <person name="Stage D.E."/>
            <person name="Stark A."/>
            <person name="Stephan W."/>
            <person name="Strausberg R.L."/>
            <person name="Strempel S."/>
            <person name="Sturgill D."/>
            <person name="Sutton G."/>
            <person name="Sutton G.G."/>
            <person name="Tao W."/>
            <person name="Teichmann S."/>
            <person name="Tobari Y.N."/>
            <person name="Tomimura Y."/>
            <person name="Tsolas J.M."/>
            <person name="Valente V.L."/>
            <person name="Venter E."/>
            <person name="Venter J.C."/>
            <person name="Vicario S."/>
            <person name="Vieira F.G."/>
            <person name="Vilella A.J."/>
            <person name="Villasante A."/>
            <person name="Walenz B."/>
            <person name="Wang J."/>
            <person name="Wasserman M."/>
            <person name="Watts T."/>
            <person name="Wilson D."/>
            <person name="Wilson R.K."/>
            <person name="Wing R.A."/>
            <person name="Wolfner M.F."/>
            <person name="Wong A."/>
            <person name="Wong G.K."/>
            <person name="Wu C.I."/>
            <person name="Wu G."/>
            <person name="Yamamoto D."/>
            <person name="Yang H.P."/>
            <person name="Yang S.P."/>
            <person name="Yorke J.A."/>
            <person name="Yoshida K."/>
            <person name="Zdobnov E."/>
            <person name="Zhang P."/>
            <person name="Zhang Y."/>
            <person name="Zimin A.V."/>
            <person name="Baldwin J."/>
            <person name="Abdouelleil A."/>
            <person name="Abdulkadir J."/>
            <person name="Abebe A."/>
            <person name="Abera B."/>
            <person name="Abreu J."/>
            <person name="Acer S.C."/>
            <person name="Aftuck L."/>
            <person name="Alexander A."/>
            <person name="An P."/>
            <person name="Anderson E."/>
            <person name="Anderson S."/>
            <person name="Arachi H."/>
            <person name="Azer M."/>
            <person name="Bachantsang P."/>
            <person name="Barry A."/>
            <person name="Bayul T."/>
            <person name="Berlin A."/>
            <person name="Bessette D."/>
            <person name="Bloom T."/>
            <person name="Blye J."/>
            <person name="Boguslavskiy L."/>
            <person name="Bonnet C."/>
            <person name="Boukhgalter B."/>
            <person name="Bourzgui I."/>
            <person name="Brown A."/>
            <person name="Cahill P."/>
            <person name="Channer S."/>
            <person name="Cheshatsang Y."/>
            <person name="Chuda L."/>
            <person name="Citroen M."/>
            <person name="Collymore A."/>
            <person name="Cooke P."/>
            <person name="Costello M."/>
            <person name="D'Aco K."/>
            <person name="Daza R."/>
            <person name="De Haan G."/>
            <person name="DeGray S."/>
            <person name="DeMaso C."/>
            <person name="Dhargay N."/>
            <person name="Dooley K."/>
            <person name="Dooley E."/>
            <person name="Doricent M."/>
            <person name="Dorje P."/>
            <person name="Dorjee K."/>
            <person name="Dupes A."/>
            <person name="Elong R."/>
            <person name="Falk J."/>
            <person name="Farina A."/>
            <person name="Faro S."/>
            <person name="Ferguson D."/>
            <person name="Fisher S."/>
            <person name="Foley C.D."/>
            <person name="Franke A."/>
            <person name="Friedrich D."/>
            <person name="Gadbois L."/>
            <person name="Gearin G."/>
            <person name="Gearin C.R."/>
            <person name="Giannoukos G."/>
            <person name="Goode T."/>
            <person name="Graham J."/>
            <person name="Grandbois E."/>
            <person name="Grewal S."/>
            <person name="Gyaltsen K."/>
            <person name="Hafez N."/>
            <person name="Hagos B."/>
            <person name="Hall J."/>
            <person name="Henson C."/>
            <person name="Hollinger A."/>
            <person name="Honan T."/>
            <person name="Huard M.D."/>
            <person name="Hughes L."/>
            <person name="Hurhula B."/>
            <person name="Husby M.E."/>
            <person name="Kamat A."/>
            <person name="Kanga B."/>
            <person name="Kashin S."/>
            <person name="Khazanovich D."/>
            <person name="Kisner P."/>
            <person name="Lance K."/>
            <person name="Lara M."/>
            <person name="Lee W."/>
            <person name="Lennon N."/>
            <person name="Letendre F."/>
            <person name="LeVine R."/>
            <person name="Lipovsky A."/>
            <person name="Liu X."/>
            <person name="Liu J."/>
            <person name="Liu S."/>
            <person name="Lokyitsang T."/>
            <person name="Lokyitsang Y."/>
            <person name="Lubonja R."/>
            <person name="Lui A."/>
            <person name="MacDonald P."/>
            <person name="Magnisalis V."/>
            <person name="Maru K."/>
            <person name="Matthews C."/>
            <person name="McCusker W."/>
            <person name="McDonough S."/>
            <person name="Mehta T."/>
            <person name="Meldrim J."/>
            <person name="Meneus L."/>
            <person name="Mihai O."/>
            <person name="Mihalev A."/>
            <person name="Mihova T."/>
            <person name="Mittelman R."/>
            <person name="Mlenga V."/>
            <person name="Montmayeur A."/>
            <person name="Mulrain L."/>
            <person name="Navidi A."/>
            <person name="Naylor J."/>
            <person name="Negash T."/>
            <person name="Nguyen T."/>
            <person name="Nguyen N."/>
            <person name="Nicol R."/>
            <person name="Norbu C."/>
            <person name="Norbu N."/>
            <person name="Novod N."/>
            <person name="O'Neill B."/>
            <person name="Osman S."/>
            <person name="Markiewicz E."/>
            <person name="Oyono O.L."/>
            <person name="Patti C."/>
            <person name="Phunkhang P."/>
            <person name="Pierre F."/>
            <person name="Priest M."/>
            <person name="Raghuraman S."/>
            <person name="Rege F."/>
            <person name="Reyes R."/>
            <person name="Rise C."/>
            <person name="Rogov P."/>
            <person name="Ross K."/>
            <person name="Ryan E."/>
            <person name="Settipalli S."/>
            <person name="Shea T."/>
            <person name="Sherpa N."/>
            <person name="Shi L."/>
            <person name="Shih D."/>
            <person name="Sparrow T."/>
            <person name="Spaulding J."/>
            <person name="Stalker J."/>
            <person name="Stange-Thomann N."/>
            <person name="Stavropoulos S."/>
            <person name="Stone C."/>
            <person name="Strader C."/>
            <person name="Tesfaye S."/>
            <person name="Thomson T."/>
            <person name="Thoulutsang Y."/>
            <person name="Thoulutsang D."/>
            <person name="Topham K."/>
            <person name="Topping I."/>
            <person name="Tsamla T."/>
            <person name="Vassiliev H."/>
            <person name="Vo A."/>
            <person name="Wangchuk T."/>
            <person name="Wangdi T."/>
            <person name="Weiand M."/>
            <person name="Wilkinson J."/>
            <person name="Wilson A."/>
            <person name="Yadav S."/>
            <person name="Young G."/>
            <person name="Yu Q."/>
            <person name="Zembek L."/>
            <person name="Zhong D."/>
            <person name="Zimmer A."/>
            <person name="Zwirko Z."/>
            <person name="Jaffe D.B."/>
            <person name="Alvarez P."/>
            <person name="Brockman W."/>
            <person name="Butler J."/>
            <person name="Chin C."/>
            <person name="Gnerre S."/>
            <person name="Grabherr M."/>
            <person name="Kleber M."/>
            <person name="Mauceli E."/>
            <person name="MacCallum I."/>
        </authorList>
    </citation>
    <scope>NUCLEOTIDE SEQUENCE [LARGE SCALE GENOMIC DNA]</scope>
    <source>
        <strain evidence="8">Tucson 14030-0811.24</strain>
    </source>
</reference>
<dbReference type="Gene3D" id="1.20.1250.20">
    <property type="entry name" value="MFS general substrate transporter like domains"/>
    <property type="match status" value="1"/>
</dbReference>
<dbReference type="HOGENOM" id="CLU_037253_0_0_1"/>
<feature type="region of interest" description="Disordered" evidence="5">
    <location>
        <begin position="83"/>
        <end position="108"/>
    </location>
</feature>
<organism evidence="7 8">
    <name type="scientific">Drosophila willistoni</name>
    <name type="common">Fruit fly</name>
    <dbReference type="NCBI Taxonomy" id="7260"/>
    <lineage>
        <taxon>Eukaryota</taxon>
        <taxon>Metazoa</taxon>
        <taxon>Ecdysozoa</taxon>
        <taxon>Arthropoda</taxon>
        <taxon>Hexapoda</taxon>
        <taxon>Insecta</taxon>
        <taxon>Pterygota</taxon>
        <taxon>Neoptera</taxon>
        <taxon>Endopterygota</taxon>
        <taxon>Diptera</taxon>
        <taxon>Brachycera</taxon>
        <taxon>Muscomorpha</taxon>
        <taxon>Ephydroidea</taxon>
        <taxon>Drosophilidae</taxon>
        <taxon>Drosophila</taxon>
        <taxon>Sophophora</taxon>
    </lineage>
</organism>
<evidence type="ECO:0000256" key="4">
    <source>
        <dbReference type="ARBA" id="ARBA00023136"/>
    </source>
</evidence>
<keyword evidence="4 6" id="KW-0472">Membrane</keyword>
<evidence type="ECO:0000256" key="2">
    <source>
        <dbReference type="ARBA" id="ARBA00022692"/>
    </source>
</evidence>
<proteinExistence type="predicted"/>
<accession>B4N6T8</accession>
<dbReference type="AlphaFoldDB" id="B4N6T8"/>
<evidence type="ECO:0000313" key="7">
    <source>
        <dbReference type="EMBL" id="EDW80077.2"/>
    </source>
</evidence>
<feature type="transmembrane region" description="Helical" evidence="6">
    <location>
        <begin position="484"/>
        <end position="506"/>
    </location>
</feature>
<dbReference type="GO" id="GO:0016020">
    <property type="term" value="C:membrane"/>
    <property type="evidence" value="ECO:0007669"/>
    <property type="project" value="UniProtKB-SubCell"/>
</dbReference>
<feature type="transmembrane region" description="Helical" evidence="6">
    <location>
        <begin position="448"/>
        <end position="472"/>
    </location>
</feature>
<evidence type="ECO:0000256" key="1">
    <source>
        <dbReference type="ARBA" id="ARBA00004370"/>
    </source>
</evidence>
<dbReference type="KEGG" id="dwi:6646518"/>
<keyword evidence="2 6" id="KW-0812">Transmembrane</keyword>
<dbReference type="EMBL" id="CH964168">
    <property type="protein sequence ID" value="EDW80077.2"/>
    <property type="molecule type" value="Genomic_DNA"/>
</dbReference>
<dbReference type="InterPro" id="IPR005828">
    <property type="entry name" value="MFS_sugar_transport-like"/>
</dbReference>
<comment type="subcellular location">
    <subcellularLocation>
        <location evidence="1">Membrane</location>
    </subcellularLocation>
</comment>
<evidence type="ECO:0008006" key="9">
    <source>
        <dbReference type="Google" id="ProtNLM"/>
    </source>
</evidence>
<dbReference type="STRING" id="7260.B4N6T8"/>
<keyword evidence="8" id="KW-1185">Reference proteome</keyword>
<dbReference type="SUPFAM" id="SSF103473">
    <property type="entry name" value="MFS general substrate transporter"/>
    <property type="match status" value="1"/>
</dbReference>
<sequence length="555" mass="61524">MASAPLRRFMPILMRTVVPMIGCALRQRGSSTKMKDEPRQGLIAARELAKLDNSKAKMSVGRRHLIAKLHAMRVNKFATATSSSSCADSFGQDEPEDEHNSWLSRGRKNQPQWNALGSASFVMISGGMSQAWGAGFAIHSGHRDQLLMTVHMQISWYAAATIGAILGALLTHRIPQQPIYIIGSCLVLACGVLFLAWPERSSVIIAARYLDGLANGLVFVPALSTVGEISVDSMRGLLSSSVDQLSCNTGIMMQLLYTSIWHIDWNVTIVADQVHGVLSIVYGVIALALAATLCVESPVYLLLRSNEQRAVAALRHLQRPYMVTSETFLQLDEHKRYVAANRELKLCEGCIQRGLPPLLKLLVQRCLSALGMTLVFWTALTETIARTSPHIRQCWPYMMLGILRWSGCLCVVPLMDTTGRKKPTLFGTFAAGAFAVAFATLFERMPHMISALAMLFSFQFFTGMANTASAVYMTEAFPLSIKPYFIALVYVMELLTRLIFCSYTPTLTGIATYFYAMGGLSMILFLLGIFSLPETRLTTLTEAHEKMRRWFNKDF</sequence>
<feature type="transmembrane region" description="Helical" evidence="6">
    <location>
        <begin position="154"/>
        <end position="172"/>
    </location>
</feature>
<dbReference type="eggNOG" id="KOG0254">
    <property type="taxonomic scope" value="Eukaryota"/>
</dbReference>
<feature type="transmembrane region" description="Helical" evidence="6">
    <location>
        <begin position="179"/>
        <end position="197"/>
    </location>
</feature>
<dbReference type="Proteomes" id="UP000007798">
    <property type="component" value="Unassembled WGS sequence"/>
</dbReference>
<dbReference type="OrthoDB" id="6612291at2759"/>
<dbReference type="Pfam" id="PF00083">
    <property type="entry name" value="Sugar_tr"/>
    <property type="match status" value="1"/>
</dbReference>
<dbReference type="PANTHER" id="PTHR23529:SF2">
    <property type="entry name" value="GH19118P-RELATED"/>
    <property type="match status" value="1"/>
</dbReference>
<evidence type="ECO:0000313" key="8">
    <source>
        <dbReference type="Proteomes" id="UP000007798"/>
    </source>
</evidence>
<gene>
    <name evidence="7" type="primary">Dwil\GK24094</name>
    <name evidence="7" type="ORF">Dwil_GK24094</name>
</gene>
<dbReference type="InterPro" id="IPR036259">
    <property type="entry name" value="MFS_trans_sf"/>
</dbReference>
<dbReference type="PANTHER" id="PTHR23529">
    <property type="entry name" value="GH19118P-RELATED"/>
    <property type="match status" value="1"/>
</dbReference>
<evidence type="ECO:0000256" key="3">
    <source>
        <dbReference type="ARBA" id="ARBA00022989"/>
    </source>
</evidence>
<name>B4N6T8_DROWI</name>
<protein>
    <recommendedName>
        <fullName evidence="9">Major facilitator superfamily (MFS) profile domain-containing protein</fullName>
    </recommendedName>
</protein>
<feature type="transmembrane region" description="Helical" evidence="6">
    <location>
        <begin position="275"/>
        <end position="295"/>
    </location>
</feature>
<dbReference type="InParanoid" id="B4N6T8"/>
<feature type="transmembrane region" description="Helical" evidence="6">
    <location>
        <begin position="512"/>
        <end position="532"/>
    </location>
</feature>
<feature type="transmembrane region" description="Helical" evidence="6">
    <location>
        <begin position="113"/>
        <end position="134"/>
    </location>
</feature>
<keyword evidence="3 6" id="KW-1133">Transmembrane helix</keyword>
<dbReference type="GO" id="GO:0022857">
    <property type="term" value="F:transmembrane transporter activity"/>
    <property type="evidence" value="ECO:0007669"/>
    <property type="project" value="InterPro"/>
</dbReference>
<evidence type="ECO:0000256" key="6">
    <source>
        <dbReference type="SAM" id="Phobius"/>
    </source>
</evidence>
<feature type="transmembrane region" description="Helical" evidence="6">
    <location>
        <begin position="424"/>
        <end position="442"/>
    </location>
</feature>
<evidence type="ECO:0000256" key="5">
    <source>
        <dbReference type="SAM" id="MobiDB-lite"/>
    </source>
</evidence>